<reference evidence="1" key="1">
    <citation type="journal article" date="2015" name="Nature">
        <title>Complex archaea that bridge the gap between prokaryotes and eukaryotes.</title>
        <authorList>
            <person name="Spang A."/>
            <person name="Saw J.H."/>
            <person name="Jorgensen S.L."/>
            <person name="Zaremba-Niedzwiedzka K."/>
            <person name="Martijn J."/>
            <person name="Lind A.E."/>
            <person name="van Eijk R."/>
            <person name="Schleper C."/>
            <person name="Guy L."/>
            <person name="Ettema T.J."/>
        </authorList>
    </citation>
    <scope>NUCLEOTIDE SEQUENCE</scope>
</reference>
<accession>A0A0F9KXL0</accession>
<evidence type="ECO:0000313" key="1">
    <source>
        <dbReference type="EMBL" id="KKM20120.1"/>
    </source>
</evidence>
<dbReference type="EMBL" id="LAZR01013835">
    <property type="protein sequence ID" value="KKM20120.1"/>
    <property type="molecule type" value="Genomic_DNA"/>
</dbReference>
<proteinExistence type="predicted"/>
<gene>
    <name evidence="1" type="ORF">LCGC14_1648710</name>
</gene>
<name>A0A0F9KXL0_9ZZZZ</name>
<comment type="caution">
    <text evidence="1">The sequence shown here is derived from an EMBL/GenBank/DDBJ whole genome shotgun (WGS) entry which is preliminary data.</text>
</comment>
<protein>
    <submittedName>
        <fullName evidence="1">Uncharacterized protein</fullName>
    </submittedName>
</protein>
<organism evidence="1">
    <name type="scientific">marine sediment metagenome</name>
    <dbReference type="NCBI Taxonomy" id="412755"/>
    <lineage>
        <taxon>unclassified sequences</taxon>
        <taxon>metagenomes</taxon>
        <taxon>ecological metagenomes</taxon>
    </lineage>
</organism>
<sequence>MTCYLFDSQGVRKLLTFEAQPVCSVDYCDVCGDCLICYGVDDCYYGGSHLWVLHAGGFDVEGFIMAHAIPEEMAEKLLEVLTQCQG</sequence>
<dbReference type="AlphaFoldDB" id="A0A0F9KXL0"/>